<reference evidence="6" key="1">
    <citation type="submission" date="2016-10" db="EMBL/GenBank/DDBJ databases">
        <title>Frankia sp. NRRL B-16386 Genome sequencing.</title>
        <authorList>
            <person name="Ghodhbane-Gtari F."/>
            <person name="Swanson E."/>
            <person name="Gueddou A."/>
            <person name="Hezbri K."/>
            <person name="Ktari K."/>
            <person name="Nouioui I."/>
            <person name="Morris K."/>
            <person name="Simpson S."/>
            <person name="Abebe-Akele F."/>
            <person name="Thomas K."/>
            <person name="Gtari M."/>
            <person name="Tisa L.S."/>
        </authorList>
    </citation>
    <scope>NUCLEOTIDE SEQUENCE [LARGE SCALE GENOMIC DNA]</scope>
    <source>
        <strain evidence="6">NRRL B-16386</strain>
    </source>
</reference>
<dbReference type="InterPro" id="IPR038261">
    <property type="entry name" value="GPP34-like_sf"/>
</dbReference>
<keyword evidence="4" id="KW-0472">Membrane</keyword>
<comment type="caution">
    <text evidence="5">The sequence shown here is derived from an EMBL/GenBank/DDBJ whole genome shotgun (WGS) entry which is preliminary data.</text>
</comment>
<dbReference type="GO" id="GO:0005737">
    <property type="term" value="C:cytoplasm"/>
    <property type="evidence" value="ECO:0007669"/>
    <property type="project" value="UniProtKB-ARBA"/>
</dbReference>
<dbReference type="Gene3D" id="1.10.3630.10">
    <property type="entry name" value="yeast vps74-n-term truncation variant domain like"/>
    <property type="match status" value="1"/>
</dbReference>
<keyword evidence="2" id="KW-0333">Golgi apparatus</keyword>
<protein>
    <recommendedName>
        <fullName evidence="7">GPP34 family phosphoprotein</fullName>
    </recommendedName>
</protein>
<comment type="subcellular location">
    <subcellularLocation>
        <location evidence="1">Golgi apparatus membrane</location>
        <topology evidence="1">Peripheral membrane protein</topology>
        <orientation evidence="1">Cytoplasmic side</orientation>
    </subcellularLocation>
</comment>
<accession>A0A1V2IBQ7</accession>
<evidence type="ECO:0008006" key="7">
    <source>
        <dbReference type="Google" id="ProtNLM"/>
    </source>
</evidence>
<dbReference type="OrthoDB" id="4717569at2"/>
<proteinExistence type="predicted"/>
<evidence type="ECO:0000256" key="4">
    <source>
        <dbReference type="ARBA" id="ARBA00023136"/>
    </source>
</evidence>
<organism evidence="5 6">
    <name type="scientific">Pseudofrankia asymbiotica</name>
    <dbReference type="NCBI Taxonomy" id="1834516"/>
    <lineage>
        <taxon>Bacteria</taxon>
        <taxon>Bacillati</taxon>
        <taxon>Actinomycetota</taxon>
        <taxon>Actinomycetes</taxon>
        <taxon>Frankiales</taxon>
        <taxon>Frankiaceae</taxon>
        <taxon>Pseudofrankia</taxon>
    </lineage>
</organism>
<name>A0A1V2IBQ7_9ACTN</name>
<dbReference type="AlphaFoldDB" id="A0A1V2IBQ7"/>
<evidence type="ECO:0000256" key="3">
    <source>
        <dbReference type="ARBA" id="ARBA00023121"/>
    </source>
</evidence>
<dbReference type="STRING" id="1834516.BL253_12715"/>
<dbReference type="GO" id="GO:0070273">
    <property type="term" value="F:phosphatidylinositol-4-phosphate binding"/>
    <property type="evidence" value="ECO:0007669"/>
    <property type="project" value="InterPro"/>
</dbReference>
<evidence type="ECO:0000256" key="2">
    <source>
        <dbReference type="ARBA" id="ARBA00023034"/>
    </source>
</evidence>
<evidence type="ECO:0000313" key="5">
    <source>
        <dbReference type="EMBL" id="ONH30604.1"/>
    </source>
</evidence>
<dbReference type="InterPro" id="IPR008628">
    <property type="entry name" value="GPP34-like"/>
</dbReference>
<evidence type="ECO:0000313" key="6">
    <source>
        <dbReference type="Proteomes" id="UP000188929"/>
    </source>
</evidence>
<dbReference type="RefSeq" id="WP_076816691.1">
    <property type="nucleotide sequence ID" value="NZ_MOMC01000024.1"/>
</dbReference>
<dbReference type="Proteomes" id="UP000188929">
    <property type="component" value="Unassembled WGS sequence"/>
</dbReference>
<keyword evidence="3" id="KW-0446">Lipid-binding</keyword>
<dbReference type="EMBL" id="MOMC01000024">
    <property type="protein sequence ID" value="ONH30604.1"/>
    <property type="molecule type" value="Genomic_DNA"/>
</dbReference>
<evidence type="ECO:0000256" key="1">
    <source>
        <dbReference type="ARBA" id="ARBA00004255"/>
    </source>
</evidence>
<dbReference type="GO" id="GO:0012505">
    <property type="term" value="C:endomembrane system"/>
    <property type="evidence" value="ECO:0007669"/>
    <property type="project" value="UniProtKB-ARBA"/>
</dbReference>
<gene>
    <name evidence="5" type="ORF">BL253_12715</name>
</gene>
<sequence length="231" mass="25080">MDLPDSLPAQLYLLTYNPEKERMDGCVASGYLGPALRAAALLELRRRGRILDEAGKVVPGPGARAGGRTGAPGGAGATALDDPILTRVLEQVGTSGRQRSWKHWIGKDNRRTTRCARDYLEAGRWVRVDRTRVIGIFPRTVVTVRDPRTTRALINDVRRALRGPTPVDRLDGRDRQLAALGALAEIRVLATGRERRAHKARIGELTASIAPAGHALRKVVQAQKAEHSAGG</sequence>
<dbReference type="Pfam" id="PF05719">
    <property type="entry name" value="GPP34"/>
    <property type="match status" value="1"/>
</dbReference>
<keyword evidence="6" id="KW-1185">Reference proteome</keyword>